<keyword evidence="2" id="KW-1185">Reference proteome</keyword>
<evidence type="ECO:0000313" key="2">
    <source>
        <dbReference type="Proteomes" id="UP000756346"/>
    </source>
</evidence>
<dbReference type="RefSeq" id="XP_046004359.1">
    <property type="nucleotide sequence ID" value="XM_046157636.1"/>
</dbReference>
<dbReference type="AlphaFoldDB" id="A0A9P8XT95"/>
<evidence type="ECO:0000313" key="1">
    <source>
        <dbReference type="EMBL" id="KAH7010874.1"/>
    </source>
</evidence>
<reference evidence="1" key="1">
    <citation type="journal article" date="2021" name="Nat. Commun.">
        <title>Genetic determinants of endophytism in the Arabidopsis root mycobiome.</title>
        <authorList>
            <person name="Mesny F."/>
            <person name="Miyauchi S."/>
            <person name="Thiergart T."/>
            <person name="Pickel B."/>
            <person name="Atanasova L."/>
            <person name="Karlsson M."/>
            <person name="Huettel B."/>
            <person name="Barry K.W."/>
            <person name="Haridas S."/>
            <person name="Chen C."/>
            <person name="Bauer D."/>
            <person name="Andreopoulos W."/>
            <person name="Pangilinan J."/>
            <person name="LaButti K."/>
            <person name="Riley R."/>
            <person name="Lipzen A."/>
            <person name="Clum A."/>
            <person name="Drula E."/>
            <person name="Henrissat B."/>
            <person name="Kohler A."/>
            <person name="Grigoriev I.V."/>
            <person name="Martin F.M."/>
            <person name="Hacquard S."/>
        </authorList>
    </citation>
    <scope>NUCLEOTIDE SEQUENCE</scope>
    <source>
        <strain evidence="1">MPI-CAGE-CH-0230</strain>
    </source>
</reference>
<accession>A0A9P8XT95</accession>
<organism evidence="1 2">
    <name type="scientific">Microdochium trichocladiopsis</name>
    <dbReference type="NCBI Taxonomy" id="1682393"/>
    <lineage>
        <taxon>Eukaryota</taxon>
        <taxon>Fungi</taxon>
        <taxon>Dikarya</taxon>
        <taxon>Ascomycota</taxon>
        <taxon>Pezizomycotina</taxon>
        <taxon>Sordariomycetes</taxon>
        <taxon>Xylariomycetidae</taxon>
        <taxon>Xylariales</taxon>
        <taxon>Microdochiaceae</taxon>
        <taxon>Microdochium</taxon>
    </lineage>
</organism>
<proteinExistence type="predicted"/>
<comment type="caution">
    <text evidence="1">The sequence shown here is derived from an EMBL/GenBank/DDBJ whole genome shotgun (WGS) entry which is preliminary data.</text>
</comment>
<protein>
    <submittedName>
        <fullName evidence="1">Uncharacterized protein</fullName>
    </submittedName>
</protein>
<dbReference type="GeneID" id="70187182"/>
<name>A0A9P8XT95_9PEZI</name>
<dbReference type="Proteomes" id="UP000756346">
    <property type="component" value="Unassembled WGS sequence"/>
</dbReference>
<dbReference type="EMBL" id="JAGTJQ010000016">
    <property type="protein sequence ID" value="KAH7010874.1"/>
    <property type="molecule type" value="Genomic_DNA"/>
</dbReference>
<sequence length="176" mass="20139">MSEQIQKLEDEIKSLLLESAFSSHRLTCHRLADILGKCHTQLRDSSVATTRLLEEEGAGQLRWLQDMLNFEQMQSRSTLWETRKVSRPHGTMSIDEGSIDRLVDELEAGVEALAYILDVPCASSTGEPWTYVSYYRSWHDPRPNHKDVVSEEEIIGSTDDGCLEELIPFTDKYTYI</sequence>
<gene>
    <name evidence="1" type="ORF">B0I36DRAFT_356471</name>
</gene>